<accession>A0A2T1AI86</accession>
<dbReference type="Proteomes" id="UP001302666">
    <property type="component" value="Chromosome"/>
</dbReference>
<dbReference type="InterPro" id="IPR036388">
    <property type="entry name" value="WH-like_DNA-bd_sf"/>
</dbReference>
<dbReference type="PRINTS" id="PR00039">
    <property type="entry name" value="HTHLYSR"/>
</dbReference>
<dbReference type="PANTHER" id="PTHR30126:SF91">
    <property type="entry name" value="LYSR FAMILY TRANSCRIPTIONAL REGULATOR"/>
    <property type="match status" value="1"/>
</dbReference>
<feature type="domain" description="HTH lysR-type" evidence="5">
    <location>
        <begin position="17"/>
        <end position="74"/>
    </location>
</feature>
<evidence type="ECO:0000256" key="2">
    <source>
        <dbReference type="ARBA" id="ARBA00023015"/>
    </source>
</evidence>
<dbReference type="SUPFAM" id="SSF46785">
    <property type="entry name" value="Winged helix' DNA-binding domain"/>
    <property type="match status" value="1"/>
</dbReference>
<reference evidence="6 8" key="1">
    <citation type="submission" date="2018-03" db="EMBL/GenBank/DDBJ databases">
        <title>Genomic Encyclopedia of Archaeal and Bacterial Type Strains, Phase II (KMG-II): from individual species to whole genera.</title>
        <authorList>
            <person name="Goeker M."/>
        </authorList>
    </citation>
    <scope>NUCLEOTIDE SEQUENCE [LARGE SCALE GENOMIC DNA]</scope>
    <source>
        <strain evidence="6 8">DSM 25328</strain>
    </source>
</reference>
<evidence type="ECO:0000256" key="4">
    <source>
        <dbReference type="ARBA" id="ARBA00023163"/>
    </source>
</evidence>
<dbReference type="CDD" id="cd05466">
    <property type="entry name" value="PBP2_LTTR_substrate"/>
    <property type="match status" value="1"/>
</dbReference>
<evidence type="ECO:0000256" key="3">
    <source>
        <dbReference type="ARBA" id="ARBA00023125"/>
    </source>
</evidence>
<evidence type="ECO:0000313" key="7">
    <source>
        <dbReference type="EMBL" id="WOI33530.1"/>
    </source>
</evidence>
<keyword evidence="3" id="KW-0238">DNA-binding</keyword>
<dbReference type="SUPFAM" id="SSF53850">
    <property type="entry name" value="Periplasmic binding protein-like II"/>
    <property type="match status" value="1"/>
</dbReference>
<dbReference type="EMBL" id="PVUF01000004">
    <property type="protein sequence ID" value="PRZ48262.1"/>
    <property type="molecule type" value="Genomic_DNA"/>
</dbReference>
<dbReference type="InterPro" id="IPR005119">
    <property type="entry name" value="LysR_subst-bd"/>
</dbReference>
<protein>
    <submittedName>
        <fullName evidence="6">LysR family transcriptional regulator</fullName>
    </submittedName>
</protein>
<keyword evidence="9" id="KW-1185">Reference proteome</keyword>
<reference evidence="7 9" key="2">
    <citation type="submission" date="2023-10" db="EMBL/GenBank/DDBJ databases">
        <title>Eight complete genome sequences of bacteria isolated from laboratory stock of Giant Kelp gametophytes.</title>
        <authorList>
            <person name="Tolentino B."/>
            <person name="Nuzhdin S."/>
        </authorList>
    </citation>
    <scope>NUCLEOTIDE SEQUENCE [LARGE SCALE GENOMIC DNA]</scope>
    <source>
        <strain evidence="7 9">LC.270.F.C4</strain>
    </source>
</reference>
<dbReference type="FunFam" id="1.10.10.10:FF:000001">
    <property type="entry name" value="LysR family transcriptional regulator"/>
    <property type="match status" value="1"/>
</dbReference>
<dbReference type="PANTHER" id="PTHR30126">
    <property type="entry name" value="HTH-TYPE TRANSCRIPTIONAL REGULATOR"/>
    <property type="match status" value="1"/>
</dbReference>
<keyword evidence="2" id="KW-0805">Transcription regulation</keyword>
<dbReference type="AlphaFoldDB" id="A0A2T1AI86"/>
<dbReference type="GO" id="GO:0000976">
    <property type="term" value="F:transcription cis-regulatory region binding"/>
    <property type="evidence" value="ECO:0007669"/>
    <property type="project" value="TreeGrafter"/>
</dbReference>
<dbReference type="Gene3D" id="1.10.10.10">
    <property type="entry name" value="Winged helix-like DNA-binding domain superfamily/Winged helix DNA-binding domain"/>
    <property type="match status" value="1"/>
</dbReference>
<keyword evidence="4" id="KW-0804">Transcription</keyword>
<dbReference type="OrthoDB" id="7506954at2"/>
<dbReference type="Proteomes" id="UP000237718">
    <property type="component" value="Unassembled WGS sequence"/>
</dbReference>
<evidence type="ECO:0000313" key="6">
    <source>
        <dbReference type="EMBL" id="PRZ48262.1"/>
    </source>
</evidence>
<dbReference type="Pfam" id="PF00126">
    <property type="entry name" value="HTH_1"/>
    <property type="match status" value="1"/>
</dbReference>
<sequence length="322" mass="35835">MIARAPHIDPERLAREMNWNLLRTFVVLAESGSITEAAERLRLKQPSVSVALKKLEDRLGQRLIDRSPGRFALTEAGQLLYGEAVNINGSILRLATLMRDVTPDISGHVRIAVASHVICPLFDEVIGDFYAAHPQASLSIDVITSMDAIAAVAAKRVSFALALVRNQDPNLRYIPMYREVFGLFCGPRHPLFGREDLTLDDLKGHGAVVFDNDRLQDALQDVTLLRARAALAPQVTGVSENLEEVRRMIMSGLGIGPLPKHVVARDLRDGLLWQVPPLEDLPEVDVYLIWNPATVRNRAEDKLLQSLIERLETTPFSDRTYA</sequence>
<evidence type="ECO:0000256" key="1">
    <source>
        <dbReference type="ARBA" id="ARBA00009437"/>
    </source>
</evidence>
<dbReference type="Gene3D" id="3.40.190.10">
    <property type="entry name" value="Periplasmic binding protein-like II"/>
    <property type="match status" value="2"/>
</dbReference>
<name>A0A2T1AI86_TRISK</name>
<evidence type="ECO:0000313" key="9">
    <source>
        <dbReference type="Proteomes" id="UP001302666"/>
    </source>
</evidence>
<dbReference type="InterPro" id="IPR036390">
    <property type="entry name" value="WH_DNA-bd_sf"/>
</dbReference>
<proteinExistence type="inferred from homology"/>
<evidence type="ECO:0000259" key="5">
    <source>
        <dbReference type="PROSITE" id="PS50931"/>
    </source>
</evidence>
<dbReference type="GO" id="GO:0003700">
    <property type="term" value="F:DNA-binding transcription factor activity"/>
    <property type="evidence" value="ECO:0007669"/>
    <property type="project" value="InterPro"/>
</dbReference>
<dbReference type="PROSITE" id="PS50931">
    <property type="entry name" value="HTH_LYSR"/>
    <property type="match status" value="1"/>
</dbReference>
<gene>
    <name evidence="6" type="ORF">CLV89_10486</name>
    <name evidence="7" type="ORF">R1T40_01900</name>
</gene>
<evidence type="ECO:0000313" key="8">
    <source>
        <dbReference type="Proteomes" id="UP000237718"/>
    </source>
</evidence>
<dbReference type="RefSeq" id="WP_106163212.1">
    <property type="nucleotide sequence ID" value="NZ_CP136704.1"/>
</dbReference>
<organism evidence="6 8">
    <name type="scientific">Tritonibacter scottomollicae</name>
    <name type="common">Epibacterium scottomollicae</name>
    <dbReference type="NCBI Taxonomy" id="483013"/>
    <lineage>
        <taxon>Bacteria</taxon>
        <taxon>Pseudomonadati</taxon>
        <taxon>Pseudomonadota</taxon>
        <taxon>Alphaproteobacteria</taxon>
        <taxon>Rhodobacterales</taxon>
        <taxon>Paracoccaceae</taxon>
        <taxon>Tritonibacter</taxon>
    </lineage>
</organism>
<comment type="similarity">
    <text evidence="1">Belongs to the LysR transcriptional regulatory family.</text>
</comment>
<dbReference type="InterPro" id="IPR000847">
    <property type="entry name" value="LysR_HTH_N"/>
</dbReference>
<dbReference type="Pfam" id="PF03466">
    <property type="entry name" value="LysR_substrate"/>
    <property type="match status" value="1"/>
</dbReference>
<dbReference type="EMBL" id="CP136704">
    <property type="protein sequence ID" value="WOI33530.1"/>
    <property type="molecule type" value="Genomic_DNA"/>
</dbReference>